<feature type="compositionally biased region" description="Polar residues" evidence="1">
    <location>
        <begin position="40"/>
        <end position="50"/>
    </location>
</feature>
<reference evidence="2" key="1">
    <citation type="journal article" date="2019" name="BMC Genomics">
        <title>A new reference genome for Sorghum bicolor reveals high levels of sequence similarity between sweet and grain genotypes: implications for the genetics of sugar metabolism.</title>
        <authorList>
            <person name="Cooper E.A."/>
            <person name="Brenton Z.W."/>
            <person name="Flinn B.S."/>
            <person name="Jenkins J."/>
            <person name="Shu S."/>
            <person name="Flowers D."/>
            <person name="Luo F."/>
            <person name="Wang Y."/>
            <person name="Xia P."/>
            <person name="Barry K."/>
            <person name="Daum C."/>
            <person name="Lipzen A."/>
            <person name="Yoshinaga Y."/>
            <person name="Schmutz J."/>
            <person name="Saski C."/>
            <person name="Vermerris W."/>
            <person name="Kresovich S."/>
        </authorList>
    </citation>
    <scope>NUCLEOTIDE SEQUENCE</scope>
</reference>
<dbReference type="Proteomes" id="UP000807115">
    <property type="component" value="Chromosome 8"/>
</dbReference>
<accession>A0A921QFQ8</accession>
<evidence type="ECO:0000313" key="3">
    <source>
        <dbReference type="Proteomes" id="UP000807115"/>
    </source>
</evidence>
<comment type="caution">
    <text evidence="2">The sequence shown here is derived from an EMBL/GenBank/DDBJ whole genome shotgun (WGS) entry which is preliminary data.</text>
</comment>
<dbReference type="EMBL" id="CM027687">
    <property type="protein sequence ID" value="KAG0520928.1"/>
    <property type="molecule type" value="Genomic_DNA"/>
</dbReference>
<proteinExistence type="predicted"/>
<evidence type="ECO:0000313" key="2">
    <source>
        <dbReference type="EMBL" id="KAG0520928.1"/>
    </source>
</evidence>
<evidence type="ECO:0000256" key="1">
    <source>
        <dbReference type="SAM" id="MobiDB-lite"/>
    </source>
</evidence>
<dbReference type="AlphaFoldDB" id="A0A921QFQ8"/>
<feature type="region of interest" description="Disordered" evidence="1">
    <location>
        <begin position="1"/>
        <end position="68"/>
    </location>
</feature>
<sequence length="273" mass="30138">MKTSLYKEGPRSDAMKGTSESAVNQSQRDLELNNGKAPVTTHSVSNQSTRRSSRDPRLAASLGSRPIQKETTMIQPAVSPSRRVTVLKIADVDPRDGLPLFLSHSVELPGQDPATQPVPDMINLPPGIPISTFRVTTDPSDGQSVILSRTVEVTGHAPNSVVDASNSTIGQPSSGSVVNARETHDDNQTMVRMMFKTALKEFVTKQIEETRDQGQSKKELRDLIVQKTVDKIMRSVKNIPSTEEMIGMYLSSYKGKIKKLIQEYFIYEKKALQ</sequence>
<gene>
    <name evidence="2" type="ORF">BDA96_08G117000</name>
</gene>
<organism evidence="2 3">
    <name type="scientific">Sorghum bicolor</name>
    <name type="common">Sorghum</name>
    <name type="synonym">Sorghum vulgare</name>
    <dbReference type="NCBI Taxonomy" id="4558"/>
    <lineage>
        <taxon>Eukaryota</taxon>
        <taxon>Viridiplantae</taxon>
        <taxon>Streptophyta</taxon>
        <taxon>Embryophyta</taxon>
        <taxon>Tracheophyta</taxon>
        <taxon>Spermatophyta</taxon>
        <taxon>Magnoliopsida</taxon>
        <taxon>Liliopsida</taxon>
        <taxon>Poales</taxon>
        <taxon>Poaceae</taxon>
        <taxon>PACMAD clade</taxon>
        <taxon>Panicoideae</taxon>
        <taxon>Andropogonodae</taxon>
        <taxon>Andropogoneae</taxon>
        <taxon>Sorghinae</taxon>
        <taxon>Sorghum</taxon>
    </lineage>
</organism>
<reference evidence="2" key="2">
    <citation type="submission" date="2020-10" db="EMBL/GenBank/DDBJ databases">
        <authorList>
            <person name="Cooper E.A."/>
            <person name="Brenton Z.W."/>
            <person name="Flinn B.S."/>
            <person name="Jenkins J."/>
            <person name="Shu S."/>
            <person name="Flowers D."/>
            <person name="Luo F."/>
            <person name="Wang Y."/>
            <person name="Xia P."/>
            <person name="Barry K."/>
            <person name="Daum C."/>
            <person name="Lipzen A."/>
            <person name="Yoshinaga Y."/>
            <person name="Schmutz J."/>
            <person name="Saski C."/>
            <person name="Vermerris W."/>
            <person name="Kresovich S."/>
        </authorList>
    </citation>
    <scope>NUCLEOTIDE SEQUENCE</scope>
</reference>
<feature type="compositionally biased region" description="Polar residues" evidence="1">
    <location>
        <begin position="18"/>
        <end position="27"/>
    </location>
</feature>
<name>A0A921QFQ8_SORBI</name>
<protein>
    <submittedName>
        <fullName evidence="2">Uncharacterized protein</fullName>
    </submittedName>
</protein>